<sequence length="256" mass="28024">MITSDHKEEAFGTPEVTWLPEAVLDKAALLLQFTSALADHRLRPGDRLPNERRLAEESGLSRGAVRDTLAELERRGILTRHVGRGTYIAAAGAGDGPAALPALPDRSQGWPLTDCSPAELVGFRVVIEPAIVGLVSFAATNADLQRLADAVIAGREVRDWIGAEAADARFHGLLFDCTGNQMFRSLGQQILLLRSQRAWQMLKASSFSPEKWAHYQAEHEQINEAIQSRDAERATKLLRAHLTGVHRNTLPLSGDL</sequence>
<dbReference type="SUPFAM" id="SSF48008">
    <property type="entry name" value="GntR ligand-binding domain-like"/>
    <property type="match status" value="1"/>
</dbReference>
<dbReference type="InterPro" id="IPR036388">
    <property type="entry name" value="WH-like_DNA-bd_sf"/>
</dbReference>
<dbReference type="GO" id="GO:0003677">
    <property type="term" value="F:DNA binding"/>
    <property type="evidence" value="ECO:0007669"/>
    <property type="project" value="UniProtKB-KW"/>
</dbReference>
<keyword evidence="1" id="KW-0805">Transcription regulation</keyword>
<dbReference type="SMART" id="SM00345">
    <property type="entry name" value="HTH_GNTR"/>
    <property type="match status" value="1"/>
</dbReference>
<dbReference type="CDD" id="cd07377">
    <property type="entry name" value="WHTH_GntR"/>
    <property type="match status" value="1"/>
</dbReference>
<organism evidence="5 6">
    <name type="scientific">Pseudogemmobacter humi</name>
    <dbReference type="NCBI Taxonomy" id="2483812"/>
    <lineage>
        <taxon>Bacteria</taxon>
        <taxon>Pseudomonadati</taxon>
        <taxon>Pseudomonadota</taxon>
        <taxon>Alphaproteobacteria</taxon>
        <taxon>Rhodobacterales</taxon>
        <taxon>Paracoccaceae</taxon>
        <taxon>Pseudogemmobacter</taxon>
    </lineage>
</organism>
<dbReference type="SMART" id="SM00895">
    <property type="entry name" value="FCD"/>
    <property type="match status" value="1"/>
</dbReference>
<dbReference type="EMBL" id="UXAW01000119">
    <property type="protein sequence ID" value="VDC33595.1"/>
    <property type="molecule type" value="Genomic_DNA"/>
</dbReference>
<evidence type="ECO:0000256" key="1">
    <source>
        <dbReference type="ARBA" id="ARBA00023015"/>
    </source>
</evidence>
<keyword evidence="2" id="KW-0238">DNA-binding</keyword>
<evidence type="ECO:0000256" key="2">
    <source>
        <dbReference type="ARBA" id="ARBA00023125"/>
    </source>
</evidence>
<protein>
    <submittedName>
        <fullName evidence="5">HTH-type transcriptional regulator LutR</fullName>
    </submittedName>
</protein>
<dbReference type="InterPro" id="IPR008920">
    <property type="entry name" value="TF_FadR/GntR_C"/>
</dbReference>
<dbReference type="PRINTS" id="PR00035">
    <property type="entry name" value="HTHGNTR"/>
</dbReference>
<dbReference type="PANTHER" id="PTHR43537">
    <property type="entry name" value="TRANSCRIPTIONAL REGULATOR, GNTR FAMILY"/>
    <property type="match status" value="1"/>
</dbReference>
<dbReference type="SUPFAM" id="SSF46785">
    <property type="entry name" value="Winged helix' DNA-binding domain"/>
    <property type="match status" value="1"/>
</dbReference>
<gene>
    <name evidence="5" type="primary">lutR_2</name>
    <name evidence="5" type="ORF">XINFAN_03908</name>
</gene>
<dbReference type="GO" id="GO:0003700">
    <property type="term" value="F:DNA-binding transcription factor activity"/>
    <property type="evidence" value="ECO:0007669"/>
    <property type="project" value="InterPro"/>
</dbReference>
<dbReference type="Gene3D" id="1.10.10.10">
    <property type="entry name" value="Winged helix-like DNA-binding domain superfamily/Winged helix DNA-binding domain"/>
    <property type="match status" value="1"/>
</dbReference>
<keyword evidence="3" id="KW-0804">Transcription</keyword>
<dbReference type="InterPro" id="IPR036390">
    <property type="entry name" value="WH_DNA-bd_sf"/>
</dbReference>
<dbReference type="Gene3D" id="1.20.120.530">
    <property type="entry name" value="GntR ligand-binding domain-like"/>
    <property type="match status" value="1"/>
</dbReference>
<dbReference type="PROSITE" id="PS50949">
    <property type="entry name" value="HTH_GNTR"/>
    <property type="match status" value="1"/>
</dbReference>
<dbReference type="PANTHER" id="PTHR43537:SF5">
    <property type="entry name" value="UXU OPERON TRANSCRIPTIONAL REGULATOR"/>
    <property type="match status" value="1"/>
</dbReference>
<dbReference type="InterPro" id="IPR000524">
    <property type="entry name" value="Tscrpt_reg_HTH_GntR"/>
</dbReference>
<name>A0A3P5XWQ3_9RHOB</name>
<keyword evidence="6" id="KW-1185">Reference proteome</keyword>
<evidence type="ECO:0000256" key="3">
    <source>
        <dbReference type="ARBA" id="ARBA00023163"/>
    </source>
</evidence>
<dbReference type="InterPro" id="IPR011711">
    <property type="entry name" value="GntR_C"/>
</dbReference>
<proteinExistence type="predicted"/>
<evidence type="ECO:0000313" key="5">
    <source>
        <dbReference type="EMBL" id="VDC33595.1"/>
    </source>
</evidence>
<feature type="domain" description="HTH gntR-type" evidence="4">
    <location>
        <begin position="23"/>
        <end position="91"/>
    </location>
</feature>
<evidence type="ECO:0000313" key="6">
    <source>
        <dbReference type="Proteomes" id="UP000277498"/>
    </source>
</evidence>
<dbReference type="Pfam" id="PF07729">
    <property type="entry name" value="FCD"/>
    <property type="match status" value="1"/>
</dbReference>
<accession>A0A3P5XWQ3</accession>
<evidence type="ECO:0000259" key="4">
    <source>
        <dbReference type="PROSITE" id="PS50949"/>
    </source>
</evidence>
<dbReference type="AlphaFoldDB" id="A0A3P5XWQ3"/>
<dbReference type="Pfam" id="PF00392">
    <property type="entry name" value="GntR"/>
    <property type="match status" value="1"/>
</dbReference>
<dbReference type="Proteomes" id="UP000277498">
    <property type="component" value="Unassembled WGS sequence"/>
</dbReference>
<reference evidence="5 6" key="1">
    <citation type="submission" date="2018-11" db="EMBL/GenBank/DDBJ databases">
        <authorList>
            <person name="Criscuolo A."/>
        </authorList>
    </citation>
    <scope>NUCLEOTIDE SEQUENCE [LARGE SCALE GENOMIC DNA]</scope>
    <source>
        <strain evidence="5">ACIP111625</strain>
    </source>
</reference>